<reference evidence="2 3" key="1">
    <citation type="submission" date="2015-12" db="EMBL/GenBank/DDBJ databases">
        <title>Draft genome of Thermovenabulum gondwanense isolated from a red thermophilic microbial mat colonisisng an outflow channel of a bore well.</title>
        <authorList>
            <person name="Patel B.K."/>
        </authorList>
    </citation>
    <scope>NUCLEOTIDE SEQUENCE [LARGE SCALE GENOMIC DNA]</scope>
    <source>
        <strain evidence="2 3">R270</strain>
    </source>
</reference>
<feature type="transmembrane region" description="Helical" evidence="1">
    <location>
        <begin position="41"/>
        <end position="66"/>
    </location>
</feature>
<comment type="caution">
    <text evidence="2">The sequence shown here is derived from an EMBL/GenBank/DDBJ whole genome shotgun (WGS) entry which is preliminary data.</text>
</comment>
<dbReference type="PATRIC" id="fig|520767.4.peg.1962"/>
<dbReference type="EMBL" id="LOHZ01000040">
    <property type="protein sequence ID" value="KYO64781.1"/>
    <property type="molecule type" value="Genomic_DNA"/>
</dbReference>
<keyword evidence="1" id="KW-0812">Transmembrane</keyword>
<evidence type="ECO:0000313" key="2">
    <source>
        <dbReference type="EMBL" id="KYO64781.1"/>
    </source>
</evidence>
<dbReference type="RefSeq" id="WP_068748949.1">
    <property type="nucleotide sequence ID" value="NZ_LOHZ01000040.1"/>
</dbReference>
<organism evidence="2 3">
    <name type="scientific">Thermovenabulum gondwanense</name>
    <dbReference type="NCBI Taxonomy" id="520767"/>
    <lineage>
        <taxon>Bacteria</taxon>
        <taxon>Bacillati</taxon>
        <taxon>Bacillota</taxon>
        <taxon>Clostridia</taxon>
        <taxon>Thermosediminibacterales</taxon>
        <taxon>Thermosediminibacteraceae</taxon>
        <taxon>Thermovenabulum</taxon>
    </lineage>
</organism>
<keyword evidence="3" id="KW-1185">Reference proteome</keyword>
<keyword evidence="1" id="KW-0472">Membrane</keyword>
<dbReference type="Proteomes" id="UP000075737">
    <property type="component" value="Unassembled WGS sequence"/>
</dbReference>
<name>A0A162MAB7_9FIRM</name>
<dbReference type="InterPro" id="IPR014535">
    <property type="entry name" value="Hpre_diP_synt_I"/>
</dbReference>
<dbReference type="InterPro" id="IPR010898">
    <property type="entry name" value="Hpre_diP_synth_I"/>
</dbReference>
<dbReference type="Pfam" id="PF07456">
    <property type="entry name" value="Hpre_diP_synt_I"/>
    <property type="match status" value="1"/>
</dbReference>
<protein>
    <recommendedName>
        <fullName evidence="4">Heptaprenyl diphosphate synthase component I</fullName>
    </recommendedName>
</protein>
<evidence type="ECO:0008006" key="4">
    <source>
        <dbReference type="Google" id="ProtNLM"/>
    </source>
</evidence>
<evidence type="ECO:0000313" key="3">
    <source>
        <dbReference type="Proteomes" id="UP000075737"/>
    </source>
</evidence>
<feature type="transmembrane region" description="Helical" evidence="1">
    <location>
        <begin position="78"/>
        <end position="96"/>
    </location>
</feature>
<dbReference type="AlphaFoldDB" id="A0A162MAB7"/>
<gene>
    <name evidence="2" type="ORF">ATZ99_18390</name>
</gene>
<dbReference type="STRING" id="520767.ATZ99_18390"/>
<evidence type="ECO:0000256" key="1">
    <source>
        <dbReference type="SAM" id="Phobius"/>
    </source>
</evidence>
<dbReference type="OrthoDB" id="9799095at2"/>
<keyword evidence="1" id="KW-1133">Transmembrane helix</keyword>
<dbReference type="Gene3D" id="1.10.1760.20">
    <property type="match status" value="1"/>
</dbReference>
<feature type="transmembrane region" description="Helical" evidence="1">
    <location>
        <begin position="102"/>
        <end position="128"/>
    </location>
</feature>
<dbReference type="PIRSF" id="PIRSF027391">
    <property type="entry name" value="Hpre_diP_synt_I"/>
    <property type="match status" value="1"/>
</dbReference>
<sequence>MMKYSKLVYLSLFVTFGITLHIVESSIPVPVPIPGAKLGLANIMALIAILIFGTKEGLIVNVLRCIIGSTLYGSMSSLIYSLSGAVVATLIMGIFYSYCNSVFSPIGISVLGGIFHNVTQLTVAMIILKTGGLYVYLPHLLLTGLVTGIFTGILAFFVEKNLRGILKKMKYF</sequence>
<accession>A0A162MAB7</accession>
<proteinExistence type="predicted"/>
<feature type="transmembrane region" description="Helical" evidence="1">
    <location>
        <begin position="140"/>
        <end position="158"/>
    </location>
</feature>